<proteinExistence type="predicted"/>
<reference evidence="1 2" key="1">
    <citation type="submission" date="2012-12" db="EMBL/GenBank/DDBJ databases">
        <title>Genome Assembly of Photobacterium sp. AK15.</title>
        <authorList>
            <person name="Khatri I."/>
            <person name="Vaidya B."/>
            <person name="Srinivas T.N.R."/>
            <person name="Subramanian S."/>
            <person name="Pinnaka A."/>
        </authorList>
    </citation>
    <scope>NUCLEOTIDE SEQUENCE [LARGE SCALE GENOMIC DNA]</scope>
    <source>
        <strain evidence="1 2">AK15</strain>
    </source>
</reference>
<name>L8JAR1_9GAMM</name>
<dbReference type="EMBL" id="AMZO01000016">
    <property type="protein sequence ID" value="ELR65876.1"/>
    <property type="molecule type" value="Genomic_DNA"/>
</dbReference>
<evidence type="ECO:0008006" key="3">
    <source>
        <dbReference type="Google" id="ProtNLM"/>
    </source>
</evidence>
<evidence type="ECO:0000313" key="2">
    <source>
        <dbReference type="Proteomes" id="UP000011134"/>
    </source>
</evidence>
<keyword evidence="2" id="KW-1185">Reference proteome</keyword>
<comment type="caution">
    <text evidence="1">The sequence shown here is derived from an EMBL/GenBank/DDBJ whole genome shotgun (WGS) entry which is preliminary data.</text>
</comment>
<accession>L8JAR1</accession>
<protein>
    <recommendedName>
        <fullName evidence="3">Mobile element protein</fullName>
    </recommendedName>
</protein>
<gene>
    <name evidence="1" type="ORF">C942_00963</name>
</gene>
<sequence length="52" mass="6212">MQYDLENNLASIRRKAKGDKARHNTLLETELTKLATRYNQLLWSKKYSRSEK</sequence>
<dbReference type="AlphaFoldDB" id="L8JAR1"/>
<dbReference type="Proteomes" id="UP000011134">
    <property type="component" value="Unassembled WGS sequence"/>
</dbReference>
<dbReference type="PATRIC" id="fig|1056511.3.peg.2456"/>
<evidence type="ECO:0000313" key="1">
    <source>
        <dbReference type="EMBL" id="ELR65876.1"/>
    </source>
</evidence>
<organism evidence="1 2">
    <name type="scientific">Photobacterium marinum</name>
    <dbReference type="NCBI Taxonomy" id="1056511"/>
    <lineage>
        <taxon>Bacteria</taxon>
        <taxon>Pseudomonadati</taxon>
        <taxon>Pseudomonadota</taxon>
        <taxon>Gammaproteobacteria</taxon>
        <taxon>Vibrionales</taxon>
        <taxon>Vibrionaceae</taxon>
        <taxon>Photobacterium</taxon>
    </lineage>
</organism>